<evidence type="ECO:0000313" key="4">
    <source>
        <dbReference type="Proteomes" id="UP000266889"/>
    </source>
</evidence>
<proteinExistence type="predicted"/>
<dbReference type="InterPro" id="IPR013154">
    <property type="entry name" value="ADH-like_N"/>
</dbReference>
<dbReference type="OrthoDB" id="5195079at2"/>
<comment type="caution">
    <text evidence="3">The sequence shown here is derived from an EMBL/GenBank/DDBJ whole genome shotgun (WGS) entry which is preliminary data.</text>
</comment>
<evidence type="ECO:0000313" key="3">
    <source>
        <dbReference type="EMBL" id="RQX11690.1"/>
    </source>
</evidence>
<reference evidence="3 4" key="1">
    <citation type="submission" date="2018-05" db="EMBL/GenBank/DDBJ databases">
        <title>Micromonospora from Atacama Desert.</title>
        <authorList>
            <person name="Carro L."/>
            <person name="Goodfellow M."/>
            <person name="Klenk H.-P."/>
        </authorList>
    </citation>
    <scope>NUCLEOTIDE SEQUENCE [LARGE SCALE GENOMIC DNA]</scope>
    <source>
        <strain evidence="3 4">LB32</strain>
    </source>
</reference>
<protein>
    <submittedName>
        <fullName evidence="3">NADPH:quinone reductase</fullName>
    </submittedName>
</protein>
<evidence type="ECO:0000256" key="1">
    <source>
        <dbReference type="ARBA" id="ARBA00022857"/>
    </source>
</evidence>
<dbReference type="InterPro" id="IPR013149">
    <property type="entry name" value="ADH-like_C"/>
</dbReference>
<dbReference type="Pfam" id="PF08240">
    <property type="entry name" value="ADH_N"/>
    <property type="match status" value="1"/>
</dbReference>
<dbReference type="InterPro" id="IPR011032">
    <property type="entry name" value="GroES-like_sf"/>
</dbReference>
<dbReference type="PANTHER" id="PTHR44154:SF1">
    <property type="entry name" value="QUINONE OXIDOREDUCTASE"/>
    <property type="match status" value="1"/>
</dbReference>
<keyword evidence="1" id="KW-0521">NADP</keyword>
<dbReference type="GO" id="GO:0016491">
    <property type="term" value="F:oxidoreductase activity"/>
    <property type="evidence" value="ECO:0007669"/>
    <property type="project" value="InterPro"/>
</dbReference>
<feature type="domain" description="Enoyl reductase (ER)" evidence="2">
    <location>
        <begin position="10"/>
        <end position="320"/>
    </location>
</feature>
<organism evidence="3 4">
    <name type="scientific">Micromonospora arida</name>
    <dbReference type="NCBI Taxonomy" id="2203715"/>
    <lineage>
        <taxon>Bacteria</taxon>
        <taxon>Bacillati</taxon>
        <taxon>Actinomycetota</taxon>
        <taxon>Actinomycetes</taxon>
        <taxon>Micromonosporales</taxon>
        <taxon>Micromonosporaceae</taxon>
        <taxon>Micromonospora</taxon>
    </lineage>
</organism>
<dbReference type="Gene3D" id="3.90.180.10">
    <property type="entry name" value="Medium-chain alcohol dehydrogenases, catalytic domain"/>
    <property type="match status" value="1"/>
</dbReference>
<dbReference type="PANTHER" id="PTHR44154">
    <property type="entry name" value="QUINONE OXIDOREDUCTASE"/>
    <property type="match status" value="1"/>
</dbReference>
<keyword evidence="4" id="KW-1185">Reference proteome</keyword>
<dbReference type="InterPro" id="IPR051603">
    <property type="entry name" value="Zinc-ADH_QOR/CCCR"/>
</dbReference>
<dbReference type="InterPro" id="IPR036291">
    <property type="entry name" value="NAD(P)-bd_dom_sf"/>
</dbReference>
<dbReference type="RefSeq" id="WP_124854511.1">
    <property type="nucleotide sequence ID" value="NZ_QGSY01000133.1"/>
</dbReference>
<dbReference type="Proteomes" id="UP000266889">
    <property type="component" value="Unassembled WGS sequence"/>
</dbReference>
<evidence type="ECO:0000259" key="2">
    <source>
        <dbReference type="SMART" id="SM00829"/>
    </source>
</evidence>
<sequence>MRAIQVSRYGGPEVLIPVDLPDPQAGEGEVIVRAEAVDTIYLETQIRGGWGEMFGVTPPYVPGGAAAGTVVSTGPGVSASWLGRQVVAGAGTRGSYAELVRAGVDRLVPVPDGLGLREAAGLAHDGVTAMGIIDGVGVKPGDRVLILGAAGGMGTLLVQLAHRLGAQVVGAARGADKLTLVRRLGADAVVDYSGDGWTDAVREALGGMSVDVLLDGVGGDLGSDAFPLVADGGRVSAHGAASGDFAKTDLQSAQARGIDLYGIADVQFEAPEMVQLASRALTEAVQGRIRPVIAREYPLSSAAEAHRAMEARAIPGKALLIP</sequence>
<dbReference type="SUPFAM" id="SSF50129">
    <property type="entry name" value="GroES-like"/>
    <property type="match status" value="1"/>
</dbReference>
<dbReference type="SMART" id="SM00829">
    <property type="entry name" value="PKS_ER"/>
    <property type="match status" value="1"/>
</dbReference>
<accession>A0A3N9XFH1</accession>
<gene>
    <name evidence="3" type="ORF">DLJ58_07655</name>
</gene>
<dbReference type="CDD" id="cd08244">
    <property type="entry name" value="MDR_enoyl_red"/>
    <property type="match status" value="1"/>
</dbReference>
<dbReference type="InterPro" id="IPR020843">
    <property type="entry name" value="ER"/>
</dbReference>
<dbReference type="Pfam" id="PF00107">
    <property type="entry name" value="ADH_zinc_N"/>
    <property type="match status" value="1"/>
</dbReference>
<dbReference type="AlphaFoldDB" id="A0A3N9XFH1"/>
<dbReference type="SUPFAM" id="SSF51735">
    <property type="entry name" value="NAD(P)-binding Rossmann-fold domains"/>
    <property type="match status" value="1"/>
</dbReference>
<dbReference type="Gene3D" id="3.40.50.720">
    <property type="entry name" value="NAD(P)-binding Rossmann-like Domain"/>
    <property type="match status" value="1"/>
</dbReference>
<dbReference type="EMBL" id="QGSY01000133">
    <property type="protein sequence ID" value="RQX11690.1"/>
    <property type="molecule type" value="Genomic_DNA"/>
</dbReference>
<name>A0A3N9XFH1_9ACTN</name>